<evidence type="ECO:0000256" key="10">
    <source>
        <dbReference type="ARBA" id="ARBA00023242"/>
    </source>
</evidence>
<gene>
    <name evidence="13" type="ORF">POM88_012112</name>
</gene>
<evidence type="ECO:0000256" key="8">
    <source>
        <dbReference type="ARBA" id="ARBA00023159"/>
    </source>
</evidence>
<dbReference type="EMBL" id="JAUIZM010000003">
    <property type="protein sequence ID" value="KAK1393056.1"/>
    <property type="molecule type" value="Genomic_DNA"/>
</dbReference>
<proteinExistence type="predicted"/>
<comment type="caution">
    <text evidence="13">The sequence shown here is derived from an EMBL/GenBank/DDBJ whole genome shotgun (WGS) entry which is preliminary data.</text>
</comment>
<name>A0AAD8IYC3_9APIA</name>
<dbReference type="Pfam" id="PF02365">
    <property type="entry name" value="NAM"/>
    <property type="match status" value="1"/>
</dbReference>
<keyword evidence="10" id="KW-0539">Nucleus</keyword>
<keyword evidence="5" id="KW-0805">Transcription regulation</keyword>
<comment type="subcellular location">
    <subcellularLocation>
        <location evidence="2">Membrane</location>
        <topology evidence="2">Single-pass membrane protein</topology>
    </subcellularLocation>
    <subcellularLocation>
        <location evidence="1">Nucleus</location>
    </subcellularLocation>
</comment>
<dbReference type="AlphaFoldDB" id="A0AAD8IYC3"/>
<dbReference type="GO" id="GO:0005634">
    <property type="term" value="C:nucleus"/>
    <property type="evidence" value="ECO:0007669"/>
    <property type="project" value="UniProtKB-SubCell"/>
</dbReference>
<evidence type="ECO:0000313" key="14">
    <source>
        <dbReference type="Proteomes" id="UP001237642"/>
    </source>
</evidence>
<dbReference type="PANTHER" id="PTHR31744">
    <property type="entry name" value="PROTEIN CUP-SHAPED COTYLEDON 2-RELATED"/>
    <property type="match status" value="1"/>
</dbReference>
<sequence>MGAETPPKSSSSDSKIFPPGFRFHPTDEELVAYYLKRKICRRKLKPDMIAETDVYKWTPDELPGLSKLKTGDRQWFFLSPRDRKYPNGGRFHRATKHGYWKASGKDRTIECNSRSVGLKKTLVYYEGRAPNGKRTDWVMYEYTLDEEELKRCPSEHDCYLLYKVFMKSGPGPKNGEQYGAPFREEDWADDDCVGFSGFLEQEDIMKEVDVSPVNNILEQENIVKEVNVSPVNNNIVSSVPQEQDDIDEFLKKIADDPVFADEAVFVQPLTVDYSYTFDEVIAEKENGCMLVNQCSGDVSLPDRNVVPHHYQHSNVQASFVQPQSLKSQLPGEAPELVASATKDCEQGLGGILFEDFLEMDDLLGPEPNVENSEKLPETPLSNGMDGLAEENQFNDVAMNLGDNGDLGQGGLEPFLHPYLPNNLDIGISNAASHSYPNVVENEATDHHAHQCHNEANQTSFQFWAPEAVSEPIPGGQCNGEGSSLPTEAIQNQFCTDDDGSDSWFSTALWSFVDSIPTTPASASENALVNKAFEQMSSFGRVKAKTAAGNPTTCGRRVQKFKGGMFSFSVIGVVCALLWVFIGVSVKLFEGHISS</sequence>
<organism evidence="13 14">
    <name type="scientific">Heracleum sosnowskyi</name>
    <dbReference type="NCBI Taxonomy" id="360622"/>
    <lineage>
        <taxon>Eukaryota</taxon>
        <taxon>Viridiplantae</taxon>
        <taxon>Streptophyta</taxon>
        <taxon>Embryophyta</taxon>
        <taxon>Tracheophyta</taxon>
        <taxon>Spermatophyta</taxon>
        <taxon>Magnoliopsida</taxon>
        <taxon>eudicotyledons</taxon>
        <taxon>Gunneridae</taxon>
        <taxon>Pentapetalae</taxon>
        <taxon>asterids</taxon>
        <taxon>campanulids</taxon>
        <taxon>Apiales</taxon>
        <taxon>Apiaceae</taxon>
        <taxon>Apioideae</taxon>
        <taxon>apioid superclade</taxon>
        <taxon>Tordylieae</taxon>
        <taxon>Tordyliinae</taxon>
        <taxon>Heracleum</taxon>
    </lineage>
</organism>
<dbReference type="GO" id="GO:0006355">
    <property type="term" value="P:regulation of DNA-templated transcription"/>
    <property type="evidence" value="ECO:0007669"/>
    <property type="project" value="InterPro"/>
</dbReference>
<feature type="transmembrane region" description="Helical" evidence="11">
    <location>
        <begin position="564"/>
        <end position="588"/>
    </location>
</feature>
<dbReference type="Proteomes" id="UP001237642">
    <property type="component" value="Unassembled WGS sequence"/>
</dbReference>
<evidence type="ECO:0000259" key="12">
    <source>
        <dbReference type="PROSITE" id="PS51005"/>
    </source>
</evidence>
<dbReference type="InterPro" id="IPR036093">
    <property type="entry name" value="NAC_dom_sf"/>
</dbReference>
<dbReference type="Gene3D" id="2.170.150.80">
    <property type="entry name" value="NAC domain"/>
    <property type="match status" value="1"/>
</dbReference>
<keyword evidence="4 11" id="KW-1133">Transmembrane helix</keyword>
<reference evidence="13" key="1">
    <citation type="submission" date="2023-02" db="EMBL/GenBank/DDBJ databases">
        <title>Genome of toxic invasive species Heracleum sosnowskyi carries increased number of genes despite the absence of recent whole-genome duplications.</title>
        <authorList>
            <person name="Schelkunov M."/>
            <person name="Shtratnikova V."/>
            <person name="Makarenko M."/>
            <person name="Klepikova A."/>
            <person name="Omelchenko D."/>
            <person name="Novikova G."/>
            <person name="Obukhova E."/>
            <person name="Bogdanov V."/>
            <person name="Penin A."/>
            <person name="Logacheva M."/>
        </authorList>
    </citation>
    <scope>NUCLEOTIDE SEQUENCE</scope>
    <source>
        <strain evidence="13">Hsosn_3</strain>
        <tissue evidence="13">Leaf</tissue>
    </source>
</reference>
<dbReference type="InterPro" id="IPR003441">
    <property type="entry name" value="NAC-dom"/>
</dbReference>
<evidence type="ECO:0000256" key="11">
    <source>
        <dbReference type="SAM" id="Phobius"/>
    </source>
</evidence>
<dbReference type="SUPFAM" id="SSF101941">
    <property type="entry name" value="NAC domain"/>
    <property type="match status" value="1"/>
</dbReference>
<dbReference type="PANTHER" id="PTHR31744:SF216">
    <property type="entry name" value="NAC TRANSCRIPTION FACTOR"/>
    <property type="match status" value="1"/>
</dbReference>
<evidence type="ECO:0000256" key="2">
    <source>
        <dbReference type="ARBA" id="ARBA00004167"/>
    </source>
</evidence>
<evidence type="ECO:0000256" key="7">
    <source>
        <dbReference type="ARBA" id="ARBA00023136"/>
    </source>
</evidence>
<evidence type="ECO:0000256" key="4">
    <source>
        <dbReference type="ARBA" id="ARBA00022989"/>
    </source>
</evidence>
<reference evidence="13" key="2">
    <citation type="submission" date="2023-05" db="EMBL/GenBank/DDBJ databases">
        <authorList>
            <person name="Schelkunov M.I."/>
        </authorList>
    </citation>
    <scope>NUCLEOTIDE SEQUENCE</scope>
    <source>
        <strain evidence="13">Hsosn_3</strain>
        <tissue evidence="13">Leaf</tissue>
    </source>
</reference>
<evidence type="ECO:0000256" key="5">
    <source>
        <dbReference type="ARBA" id="ARBA00023015"/>
    </source>
</evidence>
<dbReference type="GO" id="GO:0016020">
    <property type="term" value="C:membrane"/>
    <property type="evidence" value="ECO:0007669"/>
    <property type="project" value="UniProtKB-SubCell"/>
</dbReference>
<evidence type="ECO:0000256" key="1">
    <source>
        <dbReference type="ARBA" id="ARBA00004123"/>
    </source>
</evidence>
<feature type="domain" description="NAC" evidence="12">
    <location>
        <begin position="17"/>
        <end position="167"/>
    </location>
</feature>
<evidence type="ECO:0000256" key="9">
    <source>
        <dbReference type="ARBA" id="ARBA00023163"/>
    </source>
</evidence>
<keyword evidence="3 11" id="KW-0812">Transmembrane</keyword>
<keyword evidence="14" id="KW-1185">Reference proteome</keyword>
<keyword evidence="9" id="KW-0804">Transcription</keyword>
<accession>A0AAD8IYC3</accession>
<keyword evidence="7 11" id="KW-0472">Membrane</keyword>
<evidence type="ECO:0000313" key="13">
    <source>
        <dbReference type="EMBL" id="KAK1393056.1"/>
    </source>
</evidence>
<protein>
    <submittedName>
        <fullName evidence="13">NAC domain-containing protein</fullName>
    </submittedName>
</protein>
<dbReference type="GO" id="GO:0000976">
    <property type="term" value="F:transcription cis-regulatory region binding"/>
    <property type="evidence" value="ECO:0007669"/>
    <property type="project" value="UniProtKB-ARBA"/>
</dbReference>
<keyword evidence="8" id="KW-0010">Activator</keyword>
<evidence type="ECO:0000256" key="3">
    <source>
        <dbReference type="ARBA" id="ARBA00022692"/>
    </source>
</evidence>
<keyword evidence="6" id="KW-0238">DNA-binding</keyword>
<evidence type="ECO:0000256" key="6">
    <source>
        <dbReference type="ARBA" id="ARBA00023125"/>
    </source>
</evidence>
<dbReference type="PROSITE" id="PS51005">
    <property type="entry name" value="NAC"/>
    <property type="match status" value="1"/>
</dbReference>